<accession>A0A0R2NMH9</accession>
<keyword evidence="4 5" id="KW-0472">Membrane</keyword>
<keyword evidence="3 5" id="KW-1133">Transmembrane helix</keyword>
<reference evidence="7 8" key="1">
    <citation type="journal article" date="2015" name="Genome Announc.">
        <title>Expanding the biotechnology potential of lactobacilli through comparative genomics of 213 strains and associated genera.</title>
        <authorList>
            <person name="Sun Z."/>
            <person name="Harris H.M."/>
            <person name="McCann A."/>
            <person name="Guo C."/>
            <person name="Argimon S."/>
            <person name="Zhang W."/>
            <person name="Yang X."/>
            <person name="Jeffery I.B."/>
            <person name="Cooney J.C."/>
            <person name="Kagawa T.F."/>
            <person name="Liu W."/>
            <person name="Song Y."/>
            <person name="Salvetti E."/>
            <person name="Wrobel A."/>
            <person name="Rasinkangas P."/>
            <person name="Parkhill J."/>
            <person name="Rea M.C."/>
            <person name="O'Sullivan O."/>
            <person name="Ritari J."/>
            <person name="Douillard F.P."/>
            <person name="Paul Ross R."/>
            <person name="Yang R."/>
            <person name="Briner A.E."/>
            <person name="Felis G.E."/>
            <person name="de Vos W.M."/>
            <person name="Barrangou R."/>
            <person name="Klaenhammer T.R."/>
            <person name="Caufield P.W."/>
            <person name="Cui Y."/>
            <person name="Zhang H."/>
            <person name="O'Toole P.W."/>
        </authorList>
    </citation>
    <scope>NUCLEOTIDE SEQUENCE [LARGE SCALE GENOMIC DNA]</scope>
    <source>
        <strain evidence="7 8">DSM 21115</strain>
    </source>
</reference>
<feature type="transmembrane region" description="Helical" evidence="5">
    <location>
        <begin position="391"/>
        <end position="415"/>
    </location>
</feature>
<dbReference type="InterPro" id="IPR017501">
    <property type="entry name" value="Phage_infect_YhgE_C"/>
</dbReference>
<feature type="transmembrane region" description="Helical" evidence="5">
    <location>
        <begin position="421"/>
        <end position="440"/>
    </location>
</feature>
<dbReference type="NCBIfam" id="TIGR03057">
    <property type="entry name" value="xxxLxxG_by_4"/>
    <property type="match status" value="1"/>
</dbReference>
<evidence type="ECO:0000256" key="2">
    <source>
        <dbReference type="ARBA" id="ARBA00022692"/>
    </source>
</evidence>
<dbReference type="EMBL" id="AYGX02000100">
    <property type="protein sequence ID" value="KRO26917.1"/>
    <property type="molecule type" value="Genomic_DNA"/>
</dbReference>
<comment type="caution">
    <text evidence="7">The sequence shown here is derived from an EMBL/GenBank/DDBJ whole genome shotgun (WGS) entry which is preliminary data.</text>
</comment>
<comment type="subcellular location">
    <subcellularLocation>
        <location evidence="1">Membrane</location>
        <topology evidence="1">Multi-pass membrane protein</topology>
    </subcellularLocation>
</comment>
<evidence type="ECO:0000313" key="7">
    <source>
        <dbReference type="EMBL" id="KRO26917.1"/>
    </source>
</evidence>
<dbReference type="GO" id="GO:0140359">
    <property type="term" value="F:ABC-type transporter activity"/>
    <property type="evidence" value="ECO:0007669"/>
    <property type="project" value="InterPro"/>
</dbReference>
<dbReference type="GO" id="GO:0016020">
    <property type="term" value="C:membrane"/>
    <property type="evidence" value="ECO:0007669"/>
    <property type="project" value="UniProtKB-SubCell"/>
</dbReference>
<protein>
    <submittedName>
        <fullName evidence="7">Integral membrane protein</fullName>
    </submittedName>
</protein>
<sequence length="518" mass="55516">MNKLFKSHLGSDYMFKHEWHKLLQNYGLILVLVMIALIPAIYCWLYLSSMWDTYGKLDDIPVAVVNHDQLQHYRGKTIRIGHNLVQALKKSDSLAYHAVSAARAKRGLDDGHYYMIVTIPKSFSKDATTLLSAQPKKLQLHYRLNSGRNFIVSKMTNGAATAIQSKVAAQVTKMYAGVLLTTVQKVGTGLTTAGQGSTRLAAGATQLQAGASKLTQGSAQLSTGLKTLQTAVPNSPSTQPLQQGLSRLAVGNQQLTHGLQAESQGLTAIQSGSQQSAQQLTASAQKLATIHHQAINADALANPVAAVKTDEATVPNNGTGMAPFAIAIGLFVGGIAVGTMFDAYTPSERPRHWFPWWSAKFSVVGIVGVLQASGLYLVLRQVIGLTTQSNAQLYGLLVVGALTFLALIFALRILLGGFGTWLVTIVLVLQLSASAGLYPVQLTSSFASQLNPYLPMTYLIDGLRHAISLGGSIQFDVVIMGGVMVLACGLVAVKFMINVHTDKFGFLDGQDLEATTHE</sequence>
<keyword evidence="8" id="KW-1185">Reference proteome</keyword>
<dbReference type="PANTHER" id="PTHR43077:SF5">
    <property type="entry name" value="PHAGE INFECTION PROTEIN"/>
    <property type="match status" value="1"/>
</dbReference>
<gene>
    <name evidence="7" type="ORF">DY78_GL000483</name>
</gene>
<feature type="transmembrane region" description="Helical" evidence="5">
    <location>
        <begin position="26"/>
        <end position="47"/>
    </location>
</feature>
<feature type="transmembrane region" description="Helical" evidence="5">
    <location>
        <begin position="477"/>
        <end position="497"/>
    </location>
</feature>
<dbReference type="InterPro" id="IPR051328">
    <property type="entry name" value="T7SS_ABC-Transporter"/>
</dbReference>
<feature type="transmembrane region" description="Helical" evidence="5">
    <location>
        <begin position="321"/>
        <end position="341"/>
    </location>
</feature>
<name>A0A0R2NMH9_9LACO</name>
<dbReference type="Gene3D" id="3.40.1710.10">
    <property type="entry name" value="abc type-2 transporter like domain"/>
    <property type="match status" value="1"/>
</dbReference>
<dbReference type="Proteomes" id="UP000050920">
    <property type="component" value="Unassembled WGS sequence"/>
</dbReference>
<proteinExistence type="predicted"/>
<keyword evidence="2 5" id="KW-0812">Transmembrane</keyword>
<dbReference type="InterPro" id="IPR023908">
    <property type="entry name" value="xxxLxxG_rpt"/>
</dbReference>
<dbReference type="AlphaFoldDB" id="A0A0R2NMH9"/>
<evidence type="ECO:0000256" key="4">
    <source>
        <dbReference type="ARBA" id="ARBA00023136"/>
    </source>
</evidence>
<feature type="domain" description="ABC-2 type transporter transmembrane" evidence="6">
    <location>
        <begin position="32"/>
        <end position="488"/>
    </location>
</feature>
<feature type="transmembrane region" description="Helical" evidence="5">
    <location>
        <begin position="361"/>
        <end position="379"/>
    </location>
</feature>
<dbReference type="NCBIfam" id="TIGR03062">
    <property type="entry name" value="pip_yhgE_Cterm"/>
    <property type="match status" value="1"/>
</dbReference>
<dbReference type="InterPro" id="IPR017500">
    <property type="entry name" value="Phage_infect_YhgE_N"/>
</dbReference>
<evidence type="ECO:0000256" key="1">
    <source>
        <dbReference type="ARBA" id="ARBA00004141"/>
    </source>
</evidence>
<dbReference type="InterPro" id="IPR013525">
    <property type="entry name" value="ABC2_TM"/>
</dbReference>
<evidence type="ECO:0000259" key="6">
    <source>
        <dbReference type="Pfam" id="PF12698"/>
    </source>
</evidence>
<dbReference type="NCBIfam" id="TIGR03061">
    <property type="entry name" value="pip_yhgE_Nterm"/>
    <property type="match status" value="1"/>
</dbReference>
<evidence type="ECO:0000256" key="3">
    <source>
        <dbReference type="ARBA" id="ARBA00022989"/>
    </source>
</evidence>
<organism evidence="7 8">
    <name type="scientific">Lactiplantibacillus fabifermentans DSM 21115</name>
    <dbReference type="NCBI Taxonomy" id="1413187"/>
    <lineage>
        <taxon>Bacteria</taxon>
        <taxon>Bacillati</taxon>
        <taxon>Bacillota</taxon>
        <taxon>Bacilli</taxon>
        <taxon>Lactobacillales</taxon>
        <taxon>Lactobacillaceae</taxon>
        <taxon>Lactiplantibacillus</taxon>
    </lineage>
</organism>
<evidence type="ECO:0000313" key="8">
    <source>
        <dbReference type="Proteomes" id="UP000050920"/>
    </source>
</evidence>
<dbReference type="PANTHER" id="PTHR43077">
    <property type="entry name" value="TRANSPORT PERMEASE YVFS-RELATED"/>
    <property type="match status" value="1"/>
</dbReference>
<evidence type="ECO:0000256" key="5">
    <source>
        <dbReference type="SAM" id="Phobius"/>
    </source>
</evidence>
<dbReference type="Pfam" id="PF12698">
    <property type="entry name" value="ABC2_membrane_3"/>
    <property type="match status" value="1"/>
</dbReference>